<dbReference type="Proteomes" id="UP000813384">
    <property type="component" value="Unassembled WGS sequence"/>
</dbReference>
<dbReference type="Proteomes" id="UP000182149">
    <property type="component" value="Unassembled WGS sequence"/>
</dbReference>
<gene>
    <name evidence="1" type="ORF">K8V42_09235</name>
    <name evidence="2" type="ORF">RU93_GL001742</name>
</gene>
<dbReference type="OrthoDB" id="2389779at2"/>
<protein>
    <submittedName>
        <fullName evidence="1">DUF1033 family protein</fullName>
    </submittedName>
</protein>
<organism evidence="2 3">
    <name type="scientific">Enterococcus aquimarinus</name>
    <dbReference type="NCBI Taxonomy" id="328396"/>
    <lineage>
        <taxon>Bacteria</taxon>
        <taxon>Bacillati</taxon>
        <taxon>Bacillota</taxon>
        <taxon>Bacilli</taxon>
        <taxon>Lactobacillales</taxon>
        <taxon>Enterococcaceae</taxon>
        <taxon>Enterococcus</taxon>
    </lineage>
</organism>
<dbReference type="EMBL" id="JXKD01000004">
    <property type="protein sequence ID" value="OJG11255.1"/>
    <property type="molecule type" value="Genomic_DNA"/>
</dbReference>
<accession>A0A1L8QUS0</accession>
<reference evidence="1" key="3">
    <citation type="submission" date="2021-11" db="EMBL/GenBank/DDBJ databases">
        <authorList>
            <person name="Gilroy R."/>
        </authorList>
    </citation>
    <scope>NUCLEOTIDE SEQUENCE</scope>
    <source>
        <strain evidence="1">150</strain>
    </source>
</reference>
<reference evidence="2 3" key="1">
    <citation type="submission" date="2014-12" db="EMBL/GenBank/DDBJ databases">
        <title>Draft genome sequences of 29 type strains of Enterococci.</title>
        <authorList>
            <person name="Zhong Z."/>
            <person name="Sun Z."/>
            <person name="Liu W."/>
            <person name="Zhang W."/>
            <person name="Zhang H."/>
        </authorList>
    </citation>
    <scope>NUCLEOTIDE SEQUENCE [LARGE SCALE GENOMIC DNA]</scope>
    <source>
        <strain evidence="2 3">DSM 17690</strain>
    </source>
</reference>
<evidence type="ECO:0000313" key="1">
    <source>
        <dbReference type="EMBL" id="MCC9274458.1"/>
    </source>
</evidence>
<dbReference type="STRING" id="328396.RU93_GL001742"/>
<keyword evidence="3" id="KW-1185">Reference proteome</keyword>
<dbReference type="InterPro" id="IPR010434">
    <property type="entry name" value="DUF1033"/>
</dbReference>
<comment type="caution">
    <text evidence="2">The sequence shown here is derived from an EMBL/GenBank/DDBJ whole genome shotgun (WGS) entry which is preliminary data.</text>
</comment>
<dbReference type="Pfam" id="PF06279">
    <property type="entry name" value="DUF1033"/>
    <property type="match status" value="1"/>
</dbReference>
<dbReference type="RefSeq" id="WP_071874457.1">
    <property type="nucleotide sequence ID" value="NZ_JBHSHF010000020.1"/>
</dbReference>
<proteinExistence type="predicted"/>
<sequence length="120" mass="14705">MYQVLTLYGENEPWWFFEGWQDEIRGLKQFDTLEEAKEEYAKQWLELREKYEHVHVKPNFLTAFWNDGEEYWCEECVEGLQLYLGLALLQEYHPVTIEVDRTFYQNILNDKEKAKICQRK</sequence>
<dbReference type="EMBL" id="JAJJVO010000138">
    <property type="protein sequence ID" value="MCC9274458.1"/>
    <property type="molecule type" value="Genomic_DNA"/>
</dbReference>
<evidence type="ECO:0000313" key="2">
    <source>
        <dbReference type="EMBL" id="OJG11255.1"/>
    </source>
</evidence>
<reference evidence="1" key="2">
    <citation type="journal article" date="2021" name="PeerJ">
        <title>Extensive microbial diversity within the chicken gut microbiome revealed by metagenomics and culture.</title>
        <authorList>
            <person name="Gilroy R."/>
            <person name="Ravi A."/>
            <person name="Getino M."/>
            <person name="Pursley I."/>
            <person name="Horton D.L."/>
            <person name="Alikhan N.F."/>
            <person name="Baker D."/>
            <person name="Gharbi K."/>
            <person name="Hall N."/>
            <person name="Watson M."/>
            <person name="Adriaenssens E.M."/>
            <person name="Foster-Nyarko E."/>
            <person name="Jarju S."/>
            <person name="Secka A."/>
            <person name="Antonio M."/>
            <person name="Oren A."/>
            <person name="Chaudhuri R.R."/>
            <person name="La Ragione R."/>
            <person name="Hildebrand F."/>
            <person name="Pallen M.J."/>
        </authorList>
    </citation>
    <scope>NUCLEOTIDE SEQUENCE</scope>
    <source>
        <strain evidence="1">150</strain>
    </source>
</reference>
<name>A0A1L8QUS0_9ENTE</name>
<evidence type="ECO:0000313" key="3">
    <source>
        <dbReference type="Proteomes" id="UP000182149"/>
    </source>
</evidence>
<dbReference type="AlphaFoldDB" id="A0A1L8QUS0"/>